<evidence type="ECO:0000313" key="1">
    <source>
        <dbReference type="EMBL" id="GAG21038.1"/>
    </source>
</evidence>
<protein>
    <submittedName>
        <fullName evidence="1">Uncharacterized protein</fullName>
    </submittedName>
</protein>
<name>X0W8Y1_9ZZZZ</name>
<feature type="non-terminal residue" evidence="1">
    <location>
        <position position="35"/>
    </location>
</feature>
<dbReference type="AlphaFoldDB" id="X0W8Y1"/>
<sequence length="35" mass="4166">MGRRTRPRISLINVRITPSLKDIIESNQKEMERKV</sequence>
<proteinExistence type="predicted"/>
<gene>
    <name evidence="1" type="ORF">S01H1_53047</name>
</gene>
<comment type="caution">
    <text evidence="1">The sequence shown here is derived from an EMBL/GenBank/DDBJ whole genome shotgun (WGS) entry which is preliminary data.</text>
</comment>
<organism evidence="1">
    <name type="scientific">marine sediment metagenome</name>
    <dbReference type="NCBI Taxonomy" id="412755"/>
    <lineage>
        <taxon>unclassified sequences</taxon>
        <taxon>metagenomes</taxon>
        <taxon>ecological metagenomes</taxon>
    </lineage>
</organism>
<dbReference type="EMBL" id="BARS01034332">
    <property type="protein sequence ID" value="GAG21038.1"/>
    <property type="molecule type" value="Genomic_DNA"/>
</dbReference>
<reference evidence="1" key="1">
    <citation type="journal article" date="2014" name="Front. Microbiol.">
        <title>High frequency of phylogenetically diverse reductive dehalogenase-homologous genes in deep subseafloor sedimentary metagenomes.</title>
        <authorList>
            <person name="Kawai M."/>
            <person name="Futagami T."/>
            <person name="Toyoda A."/>
            <person name="Takaki Y."/>
            <person name="Nishi S."/>
            <person name="Hori S."/>
            <person name="Arai W."/>
            <person name="Tsubouchi T."/>
            <person name="Morono Y."/>
            <person name="Uchiyama I."/>
            <person name="Ito T."/>
            <person name="Fujiyama A."/>
            <person name="Inagaki F."/>
            <person name="Takami H."/>
        </authorList>
    </citation>
    <scope>NUCLEOTIDE SEQUENCE</scope>
    <source>
        <strain evidence="1">Expedition CK06-06</strain>
    </source>
</reference>
<accession>X0W8Y1</accession>